<gene>
    <name evidence="1" type="ORF">AFUS01_LOCUS39917</name>
</gene>
<proteinExistence type="predicted"/>
<dbReference type="AlphaFoldDB" id="A0A8J2LXD9"/>
<name>A0A8J2LXD9_9HEXA</name>
<dbReference type="Proteomes" id="UP000708208">
    <property type="component" value="Unassembled WGS sequence"/>
</dbReference>
<keyword evidence="2" id="KW-1185">Reference proteome</keyword>
<comment type="caution">
    <text evidence="1">The sequence shown here is derived from an EMBL/GenBank/DDBJ whole genome shotgun (WGS) entry which is preliminary data.</text>
</comment>
<organism evidence="1 2">
    <name type="scientific">Allacma fusca</name>
    <dbReference type="NCBI Taxonomy" id="39272"/>
    <lineage>
        <taxon>Eukaryota</taxon>
        <taxon>Metazoa</taxon>
        <taxon>Ecdysozoa</taxon>
        <taxon>Arthropoda</taxon>
        <taxon>Hexapoda</taxon>
        <taxon>Collembola</taxon>
        <taxon>Symphypleona</taxon>
        <taxon>Sminthuridae</taxon>
        <taxon>Allacma</taxon>
    </lineage>
</organism>
<dbReference type="EMBL" id="CAJVCH010554208">
    <property type="protein sequence ID" value="CAG7830091.1"/>
    <property type="molecule type" value="Genomic_DNA"/>
</dbReference>
<evidence type="ECO:0000313" key="2">
    <source>
        <dbReference type="Proteomes" id="UP000708208"/>
    </source>
</evidence>
<sequence length="96" mass="10816">MKLPQDQFPQLVFLLWRVPATSKFVNSKGLLKVGGGNQAGAFYSKEHVCIPVKSVIFHGNERKNCHQFIFSRIEILYLGRGTLGYICLPGGYNLRC</sequence>
<evidence type="ECO:0000313" key="1">
    <source>
        <dbReference type="EMBL" id="CAG7830091.1"/>
    </source>
</evidence>
<reference evidence="1" key="1">
    <citation type="submission" date="2021-06" db="EMBL/GenBank/DDBJ databases">
        <authorList>
            <person name="Hodson N. C."/>
            <person name="Mongue J. A."/>
            <person name="Jaron S. K."/>
        </authorList>
    </citation>
    <scope>NUCLEOTIDE SEQUENCE</scope>
</reference>
<protein>
    <submittedName>
        <fullName evidence="1">Uncharacterized protein</fullName>
    </submittedName>
</protein>
<accession>A0A8J2LXD9</accession>